<name>A0A1G7VEK1_9ACTN</name>
<keyword evidence="2" id="KW-1185">Reference proteome</keyword>
<organism evidence="1 2">
    <name type="scientific">Klenkia brasiliensis</name>
    <dbReference type="NCBI Taxonomy" id="333142"/>
    <lineage>
        <taxon>Bacteria</taxon>
        <taxon>Bacillati</taxon>
        <taxon>Actinomycetota</taxon>
        <taxon>Actinomycetes</taxon>
        <taxon>Geodermatophilales</taxon>
        <taxon>Geodermatophilaceae</taxon>
        <taxon>Klenkia</taxon>
    </lineage>
</organism>
<dbReference type="InterPro" id="IPR036527">
    <property type="entry name" value="SCP2_sterol-bd_dom_sf"/>
</dbReference>
<protein>
    <submittedName>
        <fullName evidence="1">TIGR03085 family protein</fullName>
    </submittedName>
</protein>
<reference evidence="2" key="1">
    <citation type="submission" date="2016-10" db="EMBL/GenBank/DDBJ databases">
        <authorList>
            <person name="Varghese N."/>
            <person name="Submissions S."/>
        </authorList>
    </citation>
    <scope>NUCLEOTIDE SEQUENCE [LARGE SCALE GENOMIC DNA]</scope>
    <source>
        <strain evidence="2">DSM 44526</strain>
    </source>
</reference>
<dbReference type="InterPro" id="IPR017519">
    <property type="entry name" value="CHP03085"/>
</dbReference>
<dbReference type="InterPro" id="IPR034660">
    <property type="entry name" value="DinB/YfiT-like"/>
</dbReference>
<evidence type="ECO:0000313" key="1">
    <source>
        <dbReference type="EMBL" id="SDG58163.1"/>
    </source>
</evidence>
<sequence>MARYNGRVTDSPALSRTERAALADLLADLGPDEPTCCEGWTTADLAVHLVVRDRRPDAAPGAVVGGPFARWTAHVSDRWRRGTPWPALLDQLRSGPPAFLPTAWDPVDRLVNGAEMTIHHEDVRRARPGWAPRELPAAAQDVLWGQVPVLARTRPRGGGLVVRRSDTGATRTVRSGSPATTVTGEPLEVLLWASGRDSVARVEVS</sequence>
<dbReference type="SUPFAM" id="SSF55718">
    <property type="entry name" value="SCP-like"/>
    <property type="match status" value="1"/>
</dbReference>
<evidence type="ECO:0000313" key="2">
    <source>
        <dbReference type="Proteomes" id="UP000198863"/>
    </source>
</evidence>
<accession>A0A1G7VEK1</accession>
<dbReference type="AlphaFoldDB" id="A0A1G7VEK1"/>
<dbReference type="InterPro" id="IPR017517">
    <property type="entry name" value="Maleyloyr_isom"/>
</dbReference>
<dbReference type="Proteomes" id="UP000198863">
    <property type="component" value="Unassembled WGS sequence"/>
</dbReference>
<dbReference type="EMBL" id="FNCF01000004">
    <property type="protein sequence ID" value="SDG58163.1"/>
    <property type="molecule type" value="Genomic_DNA"/>
</dbReference>
<proteinExistence type="predicted"/>
<gene>
    <name evidence="1" type="ORF">SAMN05660324_3031</name>
</gene>
<dbReference type="NCBIfam" id="TIGR03083">
    <property type="entry name" value="maleylpyruvate isomerase family mycothiol-dependent enzyme"/>
    <property type="match status" value="1"/>
</dbReference>
<dbReference type="SUPFAM" id="SSF109854">
    <property type="entry name" value="DinB/YfiT-like putative metalloenzymes"/>
    <property type="match status" value="1"/>
</dbReference>
<dbReference type="NCBIfam" id="TIGR03085">
    <property type="entry name" value="TIGR03085 family metal-binding protein"/>
    <property type="match status" value="1"/>
</dbReference>